<keyword evidence="3" id="KW-0472">Membrane</keyword>
<keyword evidence="6" id="KW-1185">Reference proteome</keyword>
<evidence type="ECO:0000256" key="3">
    <source>
        <dbReference type="SAM" id="Phobius"/>
    </source>
</evidence>
<gene>
    <name evidence="5" type="ORF">DAPPUDRAFT_190209</name>
</gene>
<dbReference type="KEGG" id="dpx:DAPPUDRAFT_190209"/>
<dbReference type="Proteomes" id="UP000000305">
    <property type="component" value="Unassembled WGS sequence"/>
</dbReference>
<dbReference type="Gene3D" id="3.90.1300.10">
    <property type="entry name" value="Amidase signature (AS) domain"/>
    <property type="match status" value="1"/>
</dbReference>
<dbReference type="EMBL" id="GL732523">
    <property type="protein sequence ID" value="EFX90255.1"/>
    <property type="molecule type" value="Genomic_DNA"/>
</dbReference>
<dbReference type="InterPro" id="IPR020556">
    <property type="entry name" value="Amidase_CS"/>
</dbReference>
<dbReference type="InParanoid" id="E9FR58"/>
<evidence type="ECO:0000313" key="5">
    <source>
        <dbReference type="EMBL" id="EFX90255.1"/>
    </source>
</evidence>
<dbReference type="OrthoDB" id="6428749at2759"/>
<dbReference type="PhylomeDB" id="E9FR58"/>
<evidence type="ECO:0000256" key="1">
    <source>
        <dbReference type="ARBA" id="ARBA00009199"/>
    </source>
</evidence>
<dbReference type="PANTHER" id="PTHR43372:SF4">
    <property type="entry name" value="FATTY-ACID AMIDE HYDROLASE 2"/>
    <property type="match status" value="1"/>
</dbReference>
<feature type="transmembrane region" description="Helical" evidence="3">
    <location>
        <begin position="20"/>
        <end position="42"/>
    </location>
</feature>
<sequence>MANSQVWCQEESVKNKTWFVRLLLVVFFGIVQIISDAIYWFIYRYKEKTQLPAIEDPILLESATSLAKKIRTQKITSEEVVSVFINRIKAVNPIINCVVDNRFQLALEEAQKADKLIQSGEKDEETLELETPFLGVPFTIKDCFSVAGLHYTSGLVKRKDLIGQFDSDVVALMKNAGAIMLAITNVPELWMWWESLNNVYGRSRNPYDTNRTVGGSSGGEAGLLASAGSPFGIGSDIGGSIRLPAFFNGIFGHKPTSGIVSNHEQQPVAGKVLQTYLVTGPMSRFCSDLLPMYRILAAGNTKKLKLDEKVSLSKIRYFYVEHFGKNPLLSRVHPDLKEAQRKVVRHIEKTYNVPVQKMKFPKLYHAMEMWSVKMTAAGNPPFVAELAMRKGQISLIAEFLKYCVGQCEHTLFALAMGLLEKLCPPSTHPLSVKMIEMCDELQKELQELLGDDGVLLVPPHPTASFYHNQSLTRPFDFAYVAIFNILGFPITQVPLGLGAWGVPLGVQVIGNLHNDHLTLAVAAELERAFGGWVSPSPISC</sequence>
<accession>E9FR58</accession>
<evidence type="ECO:0000259" key="4">
    <source>
        <dbReference type="Pfam" id="PF01425"/>
    </source>
</evidence>
<feature type="active site" description="Acyl-ester intermediate" evidence="2">
    <location>
        <position position="240"/>
    </location>
</feature>
<dbReference type="InterPro" id="IPR023631">
    <property type="entry name" value="Amidase_dom"/>
</dbReference>
<dbReference type="HOGENOM" id="CLU_009600_16_1_1"/>
<dbReference type="PROSITE" id="PS00571">
    <property type="entry name" value="AMIDASES"/>
    <property type="match status" value="1"/>
</dbReference>
<feature type="domain" description="Amidase" evidence="4">
    <location>
        <begin position="79"/>
        <end position="519"/>
    </location>
</feature>
<proteinExistence type="inferred from homology"/>
<comment type="similarity">
    <text evidence="1">Belongs to the amidase family.</text>
</comment>
<dbReference type="eggNOG" id="KOG1212">
    <property type="taxonomic scope" value="Eukaryota"/>
</dbReference>
<keyword evidence="3" id="KW-0812">Transmembrane</keyword>
<dbReference type="AlphaFoldDB" id="E9FR58"/>
<protein>
    <recommendedName>
        <fullName evidence="4">Amidase domain-containing protein</fullName>
    </recommendedName>
</protein>
<feature type="active site" description="Charge relay system" evidence="2">
    <location>
        <position position="141"/>
    </location>
</feature>
<dbReference type="Pfam" id="PF01425">
    <property type="entry name" value="Amidase"/>
    <property type="match status" value="1"/>
</dbReference>
<evidence type="ECO:0000313" key="6">
    <source>
        <dbReference type="Proteomes" id="UP000000305"/>
    </source>
</evidence>
<evidence type="ECO:0000256" key="2">
    <source>
        <dbReference type="PIRSR" id="PIRSR001221-1"/>
    </source>
</evidence>
<dbReference type="OMA" id="LNMHEGA"/>
<dbReference type="PANTHER" id="PTHR43372">
    <property type="entry name" value="FATTY-ACID AMIDE HYDROLASE"/>
    <property type="match status" value="1"/>
</dbReference>
<dbReference type="FunCoup" id="E9FR58">
    <property type="interactions" value="743"/>
</dbReference>
<dbReference type="PIRSF" id="PIRSF001221">
    <property type="entry name" value="Amidase_fungi"/>
    <property type="match status" value="1"/>
</dbReference>
<name>E9FR58_DAPPU</name>
<reference evidence="5 6" key="1">
    <citation type="journal article" date="2011" name="Science">
        <title>The ecoresponsive genome of Daphnia pulex.</title>
        <authorList>
            <person name="Colbourne J.K."/>
            <person name="Pfrender M.E."/>
            <person name="Gilbert D."/>
            <person name="Thomas W.K."/>
            <person name="Tucker A."/>
            <person name="Oakley T.H."/>
            <person name="Tokishita S."/>
            <person name="Aerts A."/>
            <person name="Arnold G.J."/>
            <person name="Basu M.K."/>
            <person name="Bauer D.J."/>
            <person name="Caceres C.E."/>
            <person name="Carmel L."/>
            <person name="Casola C."/>
            <person name="Choi J.H."/>
            <person name="Detter J.C."/>
            <person name="Dong Q."/>
            <person name="Dusheyko S."/>
            <person name="Eads B.D."/>
            <person name="Frohlich T."/>
            <person name="Geiler-Samerotte K.A."/>
            <person name="Gerlach D."/>
            <person name="Hatcher P."/>
            <person name="Jogdeo S."/>
            <person name="Krijgsveld J."/>
            <person name="Kriventseva E.V."/>
            <person name="Kultz D."/>
            <person name="Laforsch C."/>
            <person name="Lindquist E."/>
            <person name="Lopez J."/>
            <person name="Manak J.R."/>
            <person name="Muller J."/>
            <person name="Pangilinan J."/>
            <person name="Patwardhan R.P."/>
            <person name="Pitluck S."/>
            <person name="Pritham E.J."/>
            <person name="Rechtsteiner A."/>
            <person name="Rho M."/>
            <person name="Rogozin I.B."/>
            <person name="Sakarya O."/>
            <person name="Salamov A."/>
            <person name="Schaack S."/>
            <person name="Shapiro H."/>
            <person name="Shiga Y."/>
            <person name="Skalitzky C."/>
            <person name="Smith Z."/>
            <person name="Souvorov A."/>
            <person name="Sung W."/>
            <person name="Tang Z."/>
            <person name="Tsuchiya D."/>
            <person name="Tu H."/>
            <person name="Vos H."/>
            <person name="Wang M."/>
            <person name="Wolf Y.I."/>
            <person name="Yamagata H."/>
            <person name="Yamada T."/>
            <person name="Ye Y."/>
            <person name="Shaw J.R."/>
            <person name="Andrews J."/>
            <person name="Crease T.J."/>
            <person name="Tang H."/>
            <person name="Lucas S.M."/>
            <person name="Robertson H.M."/>
            <person name="Bork P."/>
            <person name="Koonin E.V."/>
            <person name="Zdobnov E.M."/>
            <person name="Grigoriev I.V."/>
            <person name="Lynch M."/>
            <person name="Boore J.L."/>
        </authorList>
    </citation>
    <scope>NUCLEOTIDE SEQUENCE [LARGE SCALE GENOMIC DNA]</scope>
</reference>
<feature type="active site" description="Charge relay system" evidence="2">
    <location>
        <position position="216"/>
    </location>
</feature>
<dbReference type="STRING" id="6669.E9FR58"/>
<keyword evidence="3" id="KW-1133">Transmembrane helix</keyword>
<dbReference type="InterPro" id="IPR052739">
    <property type="entry name" value="FAAH2"/>
</dbReference>
<dbReference type="SUPFAM" id="SSF75304">
    <property type="entry name" value="Amidase signature (AS) enzymes"/>
    <property type="match status" value="1"/>
</dbReference>
<organism evidence="5 6">
    <name type="scientific">Daphnia pulex</name>
    <name type="common">Water flea</name>
    <dbReference type="NCBI Taxonomy" id="6669"/>
    <lineage>
        <taxon>Eukaryota</taxon>
        <taxon>Metazoa</taxon>
        <taxon>Ecdysozoa</taxon>
        <taxon>Arthropoda</taxon>
        <taxon>Crustacea</taxon>
        <taxon>Branchiopoda</taxon>
        <taxon>Diplostraca</taxon>
        <taxon>Cladocera</taxon>
        <taxon>Anomopoda</taxon>
        <taxon>Daphniidae</taxon>
        <taxon>Daphnia</taxon>
    </lineage>
</organism>
<dbReference type="InterPro" id="IPR036928">
    <property type="entry name" value="AS_sf"/>
</dbReference>